<accession>A0A0B1Q2A7</accession>
<dbReference type="InterPro" id="IPR053745">
    <property type="entry name" value="Viral_Tail_Comp_sf"/>
</dbReference>
<gene>
    <name evidence="1" type="ORF">LA66_10365</name>
</gene>
<protein>
    <recommendedName>
        <fullName evidence="3">DUF3168 domain-containing protein</fullName>
    </recommendedName>
</protein>
<evidence type="ECO:0000313" key="2">
    <source>
        <dbReference type="Proteomes" id="UP000030826"/>
    </source>
</evidence>
<dbReference type="STRING" id="370622.LA66_10365"/>
<dbReference type="EMBL" id="JRFJ01000002">
    <property type="protein sequence ID" value="KHJ54938.1"/>
    <property type="molecule type" value="Genomic_DNA"/>
</dbReference>
<reference evidence="1 2" key="1">
    <citation type="submission" date="2014-09" db="EMBL/GenBank/DDBJ databases">
        <title>Isolation and characterization of Aurantimonas altamirensis ON-56566 from clinical sample following a dog bite.</title>
        <authorList>
            <person name="Eshaghi A."/>
            <person name="Li A."/>
            <person name="Shahinas D."/>
            <person name="Bahn P."/>
            <person name="Kus J.V."/>
            <person name="Patel S.N."/>
        </authorList>
    </citation>
    <scope>NUCLEOTIDE SEQUENCE [LARGE SCALE GENOMIC DNA]</scope>
    <source>
        <strain evidence="1 2">ON-56566</strain>
    </source>
</reference>
<proteinExistence type="predicted"/>
<evidence type="ECO:0000313" key="1">
    <source>
        <dbReference type="EMBL" id="KHJ54938.1"/>
    </source>
</evidence>
<dbReference type="OrthoDB" id="7630456at2"/>
<dbReference type="Pfam" id="PF11367">
    <property type="entry name" value="Tail_completion_gp17"/>
    <property type="match status" value="1"/>
</dbReference>
<evidence type="ECO:0008006" key="3">
    <source>
        <dbReference type="Google" id="ProtNLM"/>
    </source>
</evidence>
<sequence length="134" mass="14470">MAEAAVETAILSTLAADAAVTRLLGGPNVFGRSVRGHDFPYVTLGRTAVVDWTCGHDNAAEDVLTLHVWTGGGGKAATFEIMDRLCEALHDKALPLADNGVVHLKLQFAEARRQPEEPNYHGLLRFLAVRRPLA</sequence>
<organism evidence="1 2">
    <name type="scientific">Aureimonas altamirensis</name>
    <dbReference type="NCBI Taxonomy" id="370622"/>
    <lineage>
        <taxon>Bacteria</taxon>
        <taxon>Pseudomonadati</taxon>
        <taxon>Pseudomonadota</taxon>
        <taxon>Alphaproteobacteria</taxon>
        <taxon>Hyphomicrobiales</taxon>
        <taxon>Aurantimonadaceae</taxon>
        <taxon>Aureimonas</taxon>
    </lineage>
</organism>
<dbReference type="RefSeq" id="WP_039192996.1">
    <property type="nucleotide sequence ID" value="NZ_JRFJ01000002.1"/>
</dbReference>
<dbReference type="InterPro" id="IPR021508">
    <property type="entry name" value="Gp17-like"/>
</dbReference>
<comment type="caution">
    <text evidence="1">The sequence shown here is derived from an EMBL/GenBank/DDBJ whole genome shotgun (WGS) entry which is preliminary data.</text>
</comment>
<dbReference type="AlphaFoldDB" id="A0A0B1Q2A7"/>
<dbReference type="Gene3D" id="3.30.2000.30">
    <property type="match status" value="1"/>
</dbReference>
<name>A0A0B1Q2A7_9HYPH</name>
<dbReference type="Proteomes" id="UP000030826">
    <property type="component" value="Unassembled WGS sequence"/>
</dbReference>